<dbReference type="Proteomes" id="UP000256562">
    <property type="component" value="Unassembled WGS sequence"/>
</dbReference>
<dbReference type="InterPro" id="IPR032466">
    <property type="entry name" value="Metal_Hydrolase"/>
</dbReference>
<feature type="domain" description="Urease" evidence="2">
    <location>
        <begin position="1"/>
        <end position="121"/>
    </location>
</feature>
<protein>
    <recommendedName>
        <fullName evidence="2">Urease domain-containing protein</fullName>
    </recommendedName>
</protein>
<evidence type="ECO:0000313" key="4">
    <source>
        <dbReference type="Proteomes" id="UP000256562"/>
    </source>
</evidence>
<dbReference type="OrthoDB" id="9997772at2"/>
<organism evidence="3 4">
    <name type="scientific">Staphylococcus felis</name>
    <dbReference type="NCBI Taxonomy" id="46127"/>
    <lineage>
        <taxon>Bacteria</taxon>
        <taxon>Bacillati</taxon>
        <taxon>Bacillota</taxon>
        <taxon>Bacilli</taxon>
        <taxon>Bacillales</taxon>
        <taxon>Staphylococcaceae</taxon>
        <taxon>Staphylococcus</taxon>
    </lineage>
</organism>
<dbReference type="Gene3D" id="3.20.20.140">
    <property type="entry name" value="Metal-dependent hydrolases"/>
    <property type="match status" value="1"/>
</dbReference>
<evidence type="ECO:0000259" key="2">
    <source>
        <dbReference type="PROSITE" id="PS51368"/>
    </source>
</evidence>
<dbReference type="GO" id="GO:0009039">
    <property type="term" value="F:urease activity"/>
    <property type="evidence" value="ECO:0007669"/>
    <property type="project" value="InterPro"/>
</dbReference>
<dbReference type="PANTHER" id="PTHR43440">
    <property type="entry name" value="UREASE"/>
    <property type="match status" value="1"/>
</dbReference>
<reference evidence="3 4" key="1">
    <citation type="journal article" date="2018" name="Vet. Microbiol.">
        <title>Characterisation of Staphylococcus felis isolated from cats using whole genome sequencing.</title>
        <authorList>
            <person name="Worthing K."/>
            <person name="Pang S."/>
            <person name="Trott D.J."/>
            <person name="Abraham S."/>
            <person name="Coombs G.W."/>
            <person name="Jordan D."/>
            <person name="McIntyre L."/>
            <person name="Davies M.R."/>
            <person name="Norris J."/>
        </authorList>
    </citation>
    <scope>NUCLEOTIDE SEQUENCE [LARGE SCALE GENOMIC DNA]</scope>
    <source>
        <strain evidence="3 4">F9</strain>
    </source>
</reference>
<dbReference type="InterPro" id="IPR017951">
    <property type="entry name" value="Urease_asu_c"/>
</dbReference>
<dbReference type="RefSeq" id="WP_115924456.1">
    <property type="nucleotide sequence ID" value="NZ_CAJVAI010000003.1"/>
</dbReference>
<dbReference type="AlphaFoldDB" id="A0A3E0ISI4"/>
<dbReference type="SUPFAM" id="SSF51556">
    <property type="entry name" value="Metallo-dependent hydrolases"/>
    <property type="match status" value="1"/>
</dbReference>
<name>A0A3E0ISI4_9STAP</name>
<comment type="subcellular location">
    <subcellularLocation>
        <location evidence="1">Cytoplasm</location>
    </subcellularLocation>
</comment>
<evidence type="ECO:0000256" key="1">
    <source>
        <dbReference type="PROSITE-ProRule" id="PRU00700"/>
    </source>
</evidence>
<dbReference type="PROSITE" id="PS51368">
    <property type="entry name" value="UREASE_3"/>
    <property type="match status" value="1"/>
</dbReference>
<proteinExistence type="predicted"/>
<gene>
    <name evidence="3" type="ORF">DOS83_01350</name>
</gene>
<evidence type="ECO:0000313" key="3">
    <source>
        <dbReference type="EMBL" id="REI00437.1"/>
    </source>
</evidence>
<accession>A0A3E0ISI4</accession>
<comment type="caution">
    <text evidence="1">Lacks conserved residue(s) required for the propagation of feature annotation.</text>
</comment>
<comment type="caution">
    <text evidence="3">The sequence shown here is derived from an EMBL/GenBank/DDBJ whole genome shotgun (WGS) entry which is preliminary data.</text>
</comment>
<dbReference type="EMBL" id="QKXQ01000054">
    <property type="protein sequence ID" value="REI00437.1"/>
    <property type="molecule type" value="Genomic_DNA"/>
</dbReference>
<dbReference type="InterPro" id="IPR050112">
    <property type="entry name" value="Urease_alpha_subunit"/>
</dbReference>
<dbReference type="GO" id="GO:0005737">
    <property type="term" value="C:cytoplasm"/>
    <property type="evidence" value="ECO:0007669"/>
    <property type="project" value="UniProtKB-SubCell"/>
</dbReference>
<dbReference type="GO" id="GO:0016151">
    <property type="term" value="F:nickel cation binding"/>
    <property type="evidence" value="ECO:0007669"/>
    <property type="project" value="InterPro"/>
</dbReference>
<dbReference type="PANTHER" id="PTHR43440:SF1">
    <property type="entry name" value="UREASE"/>
    <property type="match status" value="1"/>
</dbReference>
<sequence length="121" mass="14039">MLSFKQRACIKPYRINGSIPMSEPMNYRLMYGQYSTNQQRTSFTFVSKHAYDKDIQRTLGVKCLVCPVQGIRNLTKEDMKNNDTMPKIEVDPRTYDVMIDGEALKGEVATELPLAQRYFLF</sequence>
<keyword evidence="1" id="KW-0963">Cytoplasm</keyword>